<protein>
    <recommendedName>
        <fullName evidence="6">Small ribosomal subunit protein mS23</fullName>
    </recommendedName>
</protein>
<dbReference type="AlphaFoldDB" id="A0A8K0K9G3"/>
<dbReference type="GO" id="GO:0003735">
    <property type="term" value="F:structural constituent of ribosome"/>
    <property type="evidence" value="ECO:0007669"/>
    <property type="project" value="InterPro"/>
</dbReference>
<dbReference type="OrthoDB" id="10012356at2759"/>
<dbReference type="CDD" id="cd23701">
    <property type="entry name" value="At1g26750"/>
    <property type="match status" value="1"/>
</dbReference>
<feature type="domain" description="Small ribosomal subunit protein mS23 conserved" evidence="7">
    <location>
        <begin position="3"/>
        <end position="121"/>
    </location>
</feature>
<dbReference type="InterPro" id="IPR059242">
    <property type="entry name" value="mS23_dom"/>
</dbReference>
<keyword evidence="9" id="KW-1185">Reference proteome</keyword>
<keyword evidence="3" id="KW-0689">Ribosomal protein</keyword>
<organism evidence="8 9">
    <name type="scientific">Ladona fulva</name>
    <name type="common">Scarce chaser dragonfly</name>
    <name type="synonym">Libellula fulva</name>
    <dbReference type="NCBI Taxonomy" id="123851"/>
    <lineage>
        <taxon>Eukaryota</taxon>
        <taxon>Metazoa</taxon>
        <taxon>Ecdysozoa</taxon>
        <taxon>Arthropoda</taxon>
        <taxon>Hexapoda</taxon>
        <taxon>Insecta</taxon>
        <taxon>Pterygota</taxon>
        <taxon>Palaeoptera</taxon>
        <taxon>Odonata</taxon>
        <taxon>Epiprocta</taxon>
        <taxon>Anisoptera</taxon>
        <taxon>Libelluloidea</taxon>
        <taxon>Libellulidae</taxon>
        <taxon>Ladona</taxon>
    </lineage>
</organism>
<evidence type="ECO:0000256" key="3">
    <source>
        <dbReference type="ARBA" id="ARBA00022980"/>
    </source>
</evidence>
<name>A0A8K0K9G3_LADFU</name>
<keyword evidence="5" id="KW-0687">Ribonucleoprotein</keyword>
<evidence type="ECO:0000259" key="7">
    <source>
        <dbReference type="Pfam" id="PF10484"/>
    </source>
</evidence>
<dbReference type="Pfam" id="PF10484">
    <property type="entry name" value="MRP-S23"/>
    <property type="match status" value="1"/>
</dbReference>
<dbReference type="PANTHER" id="PTHR15925">
    <property type="entry name" value="MITOCHONDRIAL RIBOSOMAL PROTEIN S23"/>
    <property type="match status" value="1"/>
</dbReference>
<reference evidence="8" key="1">
    <citation type="submission" date="2013-04" db="EMBL/GenBank/DDBJ databases">
        <authorList>
            <person name="Qu J."/>
            <person name="Murali S.C."/>
            <person name="Bandaranaike D."/>
            <person name="Bellair M."/>
            <person name="Blankenburg K."/>
            <person name="Chao H."/>
            <person name="Dinh H."/>
            <person name="Doddapaneni H."/>
            <person name="Downs B."/>
            <person name="Dugan-Rocha S."/>
            <person name="Elkadiri S."/>
            <person name="Gnanaolivu R.D."/>
            <person name="Hernandez B."/>
            <person name="Javaid M."/>
            <person name="Jayaseelan J.C."/>
            <person name="Lee S."/>
            <person name="Li M."/>
            <person name="Ming W."/>
            <person name="Munidasa M."/>
            <person name="Muniz J."/>
            <person name="Nguyen L."/>
            <person name="Ongeri F."/>
            <person name="Osuji N."/>
            <person name="Pu L.-L."/>
            <person name="Puazo M."/>
            <person name="Qu C."/>
            <person name="Quiroz J."/>
            <person name="Raj R."/>
            <person name="Weissenberger G."/>
            <person name="Xin Y."/>
            <person name="Zou X."/>
            <person name="Han Y."/>
            <person name="Richards S."/>
            <person name="Worley K."/>
            <person name="Muzny D."/>
            <person name="Gibbs R."/>
        </authorList>
    </citation>
    <scope>NUCLEOTIDE SEQUENCE</scope>
    <source>
        <strain evidence="8">Sampled in the wild</strain>
    </source>
</reference>
<dbReference type="GO" id="GO:0005739">
    <property type="term" value="C:mitochondrion"/>
    <property type="evidence" value="ECO:0007669"/>
    <property type="project" value="InterPro"/>
</dbReference>
<sequence length="175" mass="20449">MAWSRLEKIGTIFSRVNGLIRAGALKEEDRPLWFDIYKRFPPIDEPRFDRPAKEVTVRKIFYPEDVERAKFHQLYGSSYRTNLADNRSNSTSQEFLKIYSSLKESGEFKEEELFEKAVNRLGIKTFSRQGPENFDTSAKQLERRSSLASSFRKAKEKSSTDLPHSEVNIKNIFKE</sequence>
<evidence type="ECO:0000313" key="8">
    <source>
        <dbReference type="EMBL" id="KAG8230837.1"/>
    </source>
</evidence>
<dbReference type="GO" id="GO:0006412">
    <property type="term" value="P:translation"/>
    <property type="evidence" value="ECO:0007669"/>
    <property type="project" value="InterPro"/>
</dbReference>
<dbReference type="InterPro" id="IPR019520">
    <property type="entry name" value="Ribosomal_mS23_met"/>
</dbReference>
<evidence type="ECO:0000256" key="4">
    <source>
        <dbReference type="ARBA" id="ARBA00023128"/>
    </source>
</evidence>
<comment type="caution">
    <text evidence="8">The sequence shown here is derived from an EMBL/GenBank/DDBJ whole genome shotgun (WGS) entry which is preliminary data.</text>
</comment>
<dbReference type="Proteomes" id="UP000792457">
    <property type="component" value="Unassembled WGS sequence"/>
</dbReference>
<evidence type="ECO:0000256" key="1">
    <source>
        <dbReference type="ARBA" id="ARBA00004173"/>
    </source>
</evidence>
<comment type="subcellular location">
    <subcellularLocation>
        <location evidence="1">Mitochondrion</location>
    </subcellularLocation>
</comment>
<gene>
    <name evidence="8" type="ORF">J437_LFUL010234</name>
</gene>
<dbReference type="GO" id="GO:0005840">
    <property type="term" value="C:ribosome"/>
    <property type="evidence" value="ECO:0007669"/>
    <property type="project" value="InterPro"/>
</dbReference>
<dbReference type="PANTHER" id="PTHR15925:SF2">
    <property type="entry name" value="SMALL RIBOSOMAL SUBUNIT PROTEIN MS23"/>
    <property type="match status" value="1"/>
</dbReference>
<reference evidence="8" key="2">
    <citation type="submission" date="2017-10" db="EMBL/GenBank/DDBJ databases">
        <title>Ladona fulva Genome sequencing and assembly.</title>
        <authorList>
            <person name="Murali S."/>
            <person name="Richards S."/>
            <person name="Bandaranaike D."/>
            <person name="Bellair M."/>
            <person name="Blankenburg K."/>
            <person name="Chao H."/>
            <person name="Dinh H."/>
            <person name="Doddapaneni H."/>
            <person name="Dugan-Rocha S."/>
            <person name="Elkadiri S."/>
            <person name="Gnanaolivu R."/>
            <person name="Hernandez B."/>
            <person name="Skinner E."/>
            <person name="Javaid M."/>
            <person name="Lee S."/>
            <person name="Li M."/>
            <person name="Ming W."/>
            <person name="Munidasa M."/>
            <person name="Muniz J."/>
            <person name="Nguyen L."/>
            <person name="Hughes D."/>
            <person name="Osuji N."/>
            <person name="Pu L.-L."/>
            <person name="Puazo M."/>
            <person name="Qu C."/>
            <person name="Quiroz J."/>
            <person name="Raj R."/>
            <person name="Weissenberger G."/>
            <person name="Xin Y."/>
            <person name="Zou X."/>
            <person name="Han Y."/>
            <person name="Worley K."/>
            <person name="Muzny D."/>
            <person name="Gibbs R."/>
        </authorList>
    </citation>
    <scope>NUCLEOTIDE SEQUENCE</scope>
    <source>
        <strain evidence="8">Sampled in the wild</strain>
    </source>
</reference>
<dbReference type="InterPro" id="IPR023611">
    <property type="entry name" value="mS23_dom_met"/>
</dbReference>
<evidence type="ECO:0000256" key="6">
    <source>
        <dbReference type="ARBA" id="ARBA00035137"/>
    </source>
</evidence>
<evidence type="ECO:0000313" key="9">
    <source>
        <dbReference type="Proteomes" id="UP000792457"/>
    </source>
</evidence>
<proteinExistence type="inferred from homology"/>
<comment type="similarity">
    <text evidence="2">Belongs to the mitochondrion-specific ribosomal protein mS23 family.</text>
</comment>
<keyword evidence="4" id="KW-0496">Mitochondrion</keyword>
<evidence type="ECO:0000256" key="2">
    <source>
        <dbReference type="ARBA" id="ARBA00009864"/>
    </source>
</evidence>
<dbReference type="EMBL" id="KZ308515">
    <property type="protein sequence ID" value="KAG8230837.1"/>
    <property type="molecule type" value="Genomic_DNA"/>
</dbReference>
<accession>A0A8K0K9G3</accession>
<evidence type="ECO:0000256" key="5">
    <source>
        <dbReference type="ARBA" id="ARBA00023274"/>
    </source>
</evidence>